<name>A0A5J6GNQ3_STRKN</name>
<protein>
    <submittedName>
        <fullName evidence="2">Uncharacterized protein</fullName>
    </submittedName>
</protein>
<organism evidence="2 3">
    <name type="scientific">Streptomyces kanamyceticus</name>
    <dbReference type="NCBI Taxonomy" id="1967"/>
    <lineage>
        <taxon>Bacteria</taxon>
        <taxon>Bacillati</taxon>
        <taxon>Actinomycetota</taxon>
        <taxon>Actinomycetes</taxon>
        <taxon>Kitasatosporales</taxon>
        <taxon>Streptomycetaceae</taxon>
        <taxon>Streptomyces</taxon>
    </lineage>
</organism>
<accession>A0A5J6GNQ3</accession>
<evidence type="ECO:0000313" key="3">
    <source>
        <dbReference type="Proteomes" id="UP000325529"/>
    </source>
</evidence>
<feature type="compositionally biased region" description="Low complexity" evidence="1">
    <location>
        <begin position="8"/>
        <end position="38"/>
    </location>
</feature>
<evidence type="ECO:0000256" key="1">
    <source>
        <dbReference type="SAM" id="MobiDB-lite"/>
    </source>
</evidence>
<dbReference type="EMBL" id="CP023699">
    <property type="protein sequence ID" value="QEU94656.1"/>
    <property type="molecule type" value="Genomic_DNA"/>
</dbReference>
<dbReference type="Proteomes" id="UP000325529">
    <property type="component" value="Chromosome"/>
</dbReference>
<dbReference type="KEGG" id="ska:CP970_30555"/>
<proteinExistence type="predicted"/>
<sequence length="67" mass="6568">MAGGGSSRGLSGDSALGSVGVTSSGLRPGPRSSSAGGAEFCARVPPEGGRHILGAPPRTPLLKRRRG</sequence>
<reference evidence="2 3" key="1">
    <citation type="submission" date="2017-09" db="EMBL/GenBank/DDBJ databases">
        <authorList>
            <person name="Lee N."/>
            <person name="Cho B.-K."/>
        </authorList>
    </citation>
    <scope>NUCLEOTIDE SEQUENCE [LARGE SCALE GENOMIC DNA]</scope>
    <source>
        <strain evidence="2 3">ATCC 12853</strain>
    </source>
</reference>
<evidence type="ECO:0000313" key="2">
    <source>
        <dbReference type="EMBL" id="QEU94656.1"/>
    </source>
</evidence>
<feature type="region of interest" description="Disordered" evidence="1">
    <location>
        <begin position="1"/>
        <end position="67"/>
    </location>
</feature>
<gene>
    <name evidence="2" type="ORF">CP970_30555</name>
</gene>
<keyword evidence="3" id="KW-1185">Reference proteome</keyword>
<dbReference type="AlphaFoldDB" id="A0A5J6GNQ3"/>